<comment type="caution">
    <text evidence="3">The sequence shown here is derived from an EMBL/GenBank/DDBJ whole genome shotgun (WGS) entry which is preliminary data.</text>
</comment>
<evidence type="ECO:0000313" key="4">
    <source>
        <dbReference type="Proteomes" id="UP000429607"/>
    </source>
</evidence>
<evidence type="ECO:0000256" key="1">
    <source>
        <dbReference type="SAM" id="SignalP"/>
    </source>
</evidence>
<dbReference type="EMBL" id="QXFU01000217">
    <property type="protein sequence ID" value="KAE9039994.1"/>
    <property type="molecule type" value="Genomic_DNA"/>
</dbReference>
<evidence type="ECO:0000313" key="2">
    <source>
        <dbReference type="EMBL" id="KAE9039994.1"/>
    </source>
</evidence>
<gene>
    <name evidence="3" type="ORF">PR001_g1767</name>
    <name evidence="2" type="ORF">PR002_g5174</name>
</gene>
<sequence>MSFFKTFFLPTVCVCCKWTRRSHAAPNPHKWPARARRRRFILSTRLAACRPIKRSPRIKTSSKEIETTKTGLRKRSEDVHLRELRSVSRVFANRIAFWRLTIWRIASFGGDLGSCVAVESAQNVVDLWFA</sequence>
<feature type="signal peptide" evidence="1">
    <location>
        <begin position="1"/>
        <end position="24"/>
    </location>
</feature>
<protein>
    <recommendedName>
        <fullName evidence="6">Secreted protein</fullName>
    </recommendedName>
</protein>
<dbReference type="EMBL" id="QXFV01000057">
    <property type="protein sequence ID" value="KAE9051101.1"/>
    <property type="molecule type" value="Genomic_DNA"/>
</dbReference>
<accession>A0A6A3P7S6</accession>
<keyword evidence="1" id="KW-0732">Signal</keyword>
<organism evidence="3 4">
    <name type="scientific">Phytophthora rubi</name>
    <dbReference type="NCBI Taxonomy" id="129364"/>
    <lineage>
        <taxon>Eukaryota</taxon>
        <taxon>Sar</taxon>
        <taxon>Stramenopiles</taxon>
        <taxon>Oomycota</taxon>
        <taxon>Peronosporomycetes</taxon>
        <taxon>Peronosporales</taxon>
        <taxon>Peronosporaceae</taxon>
        <taxon>Phytophthora</taxon>
    </lineage>
</organism>
<evidence type="ECO:0008006" key="6">
    <source>
        <dbReference type="Google" id="ProtNLM"/>
    </source>
</evidence>
<dbReference type="AlphaFoldDB" id="A0A6A3P7S6"/>
<evidence type="ECO:0000313" key="3">
    <source>
        <dbReference type="EMBL" id="KAE9051101.1"/>
    </source>
</evidence>
<reference evidence="4 5" key="1">
    <citation type="submission" date="2018-09" db="EMBL/GenBank/DDBJ databases">
        <title>Genomic investigation of the strawberry pathogen Phytophthora fragariae indicates pathogenicity is determined by transcriptional variation in three key races.</title>
        <authorList>
            <person name="Adams T.M."/>
            <person name="Armitage A.D."/>
            <person name="Sobczyk M.K."/>
            <person name="Bates H.J."/>
            <person name="Dunwell J.M."/>
            <person name="Nellist C.F."/>
            <person name="Harrison R.J."/>
        </authorList>
    </citation>
    <scope>NUCLEOTIDE SEQUENCE [LARGE SCALE GENOMIC DNA]</scope>
    <source>
        <strain evidence="3 4">SCRP249</strain>
        <strain evidence="2 5">SCRP324</strain>
    </source>
</reference>
<name>A0A6A3P7S6_9STRA</name>
<evidence type="ECO:0000313" key="5">
    <source>
        <dbReference type="Proteomes" id="UP000435112"/>
    </source>
</evidence>
<dbReference type="Proteomes" id="UP000435112">
    <property type="component" value="Unassembled WGS sequence"/>
</dbReference>
<dbReference type="Proteomes" id="UP000429607">
    <property type="component" value="Unassembled WGS sequence"/>
</dbReference>
<proteinExistence type="predicted"/>
<feature type="chain" id="PRO_5036165521" description="Secreted protein" evidence="1">
    <location>
        <begin position="25"/>
        <end position="130"/>
    </location>
</feature>